<keyword evidence="4 7" id="KW-1133">Transmembrane helix</keyword>
<feature type="transmembrane region" description="Helical" evidence="7">
    <location>
        <begin position="265"/>
        <end position="288"/>
    </location>
</feature>
<protein>
    <submittedName>
        <fullName evidence="9">RND family transporter</fullName>
    </submittedName>
</protein>
<feature type="transmembrane region" description="Helical" evidence="7">
    <location>
        <begin position="366"/>
        <end position="388"/>
    </location>
</feature>
<feature type="transmembrane region" description="Helical" evidence="7">
    <location>
        <begin position="789"/>
        <end position="812"/>
    </location>
</feature>
<dbReference type="GO" id="GO:0005886">
    <property type="term" value="C:plasma membrane"/>
    <property type="evidence" value="ECO:0007669"/>
    <property type="project" value="UniProtKB-SubCell"/>
</dbReference>
<accession>A0ABD5WW91</accession>
<feature type="domain" description="SSD" evidence="8">
    <location>
        <begin position="651"/>
        <end position="811"/>
    </location>
</feature>
<dbReference type="Pfam" id="PF03176">
    <property type="entry name" value="MMPL"/>
    <property type="match status" value="2"/>
</dbReference>
<keyword evidence="3 7" id="KW-0812">Transmembrane</keyword>
<dbReference type="GeneID" id="79269555"/>
<evidence type="ECO:0000313" key="10">
    <source>
        <dbReference type="Proteomes" id="UP001596388"/>
    </source>
</evidence>
<feature type="transmembrane region" description="Helical" evidence="7">
    <location>
        <begin position="686"/>
        <end position="703"/>
    </location>
</feature>
<proteinExistence type="predicted"/>
<evidence type="ECO:0000256" key="6">
    <source>
        <dbReference type="SAM" id="MobiDB-lite"/>
    </source>
</evidence>
<dbReference type="EMBL" id="JBHTAG010000002">
    <property type="protein sequence ID" value="MFC7096555.1"/>
    <property type="molecule type" value="Genomic_DNA"/>
</dbReference>
<reference evidence="9 10" key="1">
    <citation type="journal article" date="2019" name="Int. J. Syst. Evol. Microbiol.">
        <title>The Global Catalogue of Microorganisms (GCM) 10K type strain sequencing project: providing services to taxonomists for standard genome sequencing and annotation.</title>
        <authorList>
            <consortium name="The Broad Institute Genomics Platform"/>
            <consortium name="The Broad Institute Genome Sequencing Center for Infectious Disease"/>
            <person name="Wu L."/>
            <person name="Ma J."/>
        </authorList>
    </citation>
    <scope>NUCLEOTIDE SEQUENCE [LARGE SCALE GENOMIC DNA]</scope>
    <source>
        <strain evidence="9 10">DT55</strain>
    </source>
</reference>
<dbReference type="Proteomes" id="UP001596388">
    <property type="component" value="Unassembled WGS sequence"/>
</dbReference>
<feature type="transmembrane region" description="Helical" evidence="7">
    <location>
        <begin position="709"/>
        <end position="731"/>
    </location>
</feature>
<name>A0ABD5WW91_9EURY</name>
<evidence type="ECO:0000256" key="4">
    <source>
        <dbReference type="ARBA" id="ARBA00022989"/>
    </source>
</evidence>
<feature type="region of interest" description="Disordered" evidence="6">
    <location>
        <begin position="822"/>
        <end position="856"/>
    </location>
</feature>
<feature type="transmembrane region" description="Helical" evidence="7">
    <location>
        <begin position="660"/>
        <end position="679"/>
    </location>
</feature>
<dbReference type="AlphaFoldDB" id="A0ABD5WW91"/>
<keyword evidence="10" id="KW-1185">Reference proteome</keyword>
<evidence type="ECO:0000259" key="8">
    <source>
        <dbReference type="PROSITE" id="PS50156"/>
    </source>
</evidence>
<organism evidence="9 10">
    <name type="scientific">Halobaculum marinum</name>
    <dbReference type="NCBI Taxonomy" id="3031996"/>
    <lineage>
        <taxon>Archaea</taxon>
        <taxon>Methanobacteriati</taxon>
        <taxon>Methanobacteriota</taxon>
        <taxon>Stenosarchaea group</taxon>
        <taxon>Halobacteria</taxon>
        <taxon>Halobacteriales</taxon>
        <taxon>Haloferacaceae</taxon>
        <taxon>Halobaculum</taxon>
    </lineage>
</organism>
<evidence type="ECO:0000313" key="9">
    <source>
        <dbReference type="EMBL" id="MFC7096555.1"/>
    </source>
</evidence>
<evidence type="ECO:0000256" key="1">
    <source>
        <dbReference type="ARBA" id="ARBA00004651"/>
    </source>
</evidence>
<evidence type="ECO:0000256" key="7">
    <source>
        <dbReference type="SAM" id="Phobius"/>
    </source>
</evidence>
<feature type="transmembrane region" description="Helical" evidence="7">
    <location>
        <begin position="239"/>
        <end position="258"/>
    </location>
</feature>
<dbReference type="PANTHER" id="PTHR33406:SF13">
    <property type="entry name" value="MEMBRANE PROTEIN YDFJ"/>
    <property type="match status" value="1"/>
</dbReference>
<keyword evidence="2" id="KW-1003">Cell membrane</keyword>
<sequence>MSDGRIVGQIATEITERPGRIVVAFLLVTVLFAGGLANVSTSAGTEQFTSGIPAEQALSDIQREFGPSFTTDSGSTQLVQRNRNVLSKPAMIRMLEAQSRLQDTDGLRVVGVSSPAATVARTIDPTATTTDAQIRALEQATPSEVDEAVRANADNPAFTGGVSDDFNAESASASAAIGVVSHQIPGAGGGGAAAGQSGSSPLTDIQLRSQRVVDTVGGDITVFGSGIISDEFSTVITDSLIIVTPAAVILIAGFLVVAYRDLLDLFLGSFTLLLAVVWTFGFLGLAGIPFSQMMIAVPPLLLAVGIDFGIHAVNRYREDRAEGLGIDEAMNLAVRQLVVAFFIVTGTTVIGFLANLTSALAPIREFGLVAAAGILFTFLLFGIFLPAAKVLIDRNREALPIPTFSQKPLGAEGSGLADVLRVGVWIGERGPRVFLALMVVLTVASGGYAAGISTSFSQEDFLPPEETPDYLESLPEPFAPGDYSAVGTLNFLEEKFTASQGGSVTIYVEGDMEEPTRLEEIHRMGESPPSSFVSEDGHAQEQSIITVIRQRAASDPEFRRLVNRNDRNANGIPDDNLGEVYDYLLSSSSRDQALQYLAEDRRSTQVVYSAQADASQNEVTADGRAVAERYRATSGIAVATGSTVVFAAVSDLIFTSAVQSLAVALALTVVFLLVIYGVLEGRPSLGLVNTVPIVASVALVAATMRLAGIAFNAFTATILSLTIGLGIDYSVHVVHRFVDERTEHDLITALERTVRGTGGALLGSMLTTTTGIGVLMLAVLSILGQFGVLTALSILYSFATSMLVLPSALVVWDRLEGHDPDRPVEAKTGLSIPFLGGGSDAGGANDPAGPEPTRGD</sequence>
<feature type="transmembrane region" description="Helical" evidence="7">
    <location>
        <begin position="334"/>
        <end position="354"/>
    </location>
</feature>
<gene>
    <name evidence="9" type="ORF">ACFQKD_04490</name>
</gene>
<dbReference type="PANTHER" id="PTHR33406">
    <property type="entry name" value="MEMBRANE PROTEIN MJ1562-RELATED"/>
    <property type="match status" value="1"/>
</dbReference>
<dbReference type="InterPro" id="IPR004869">
    <property type="entry name" value="MMPL_dom"/>
</dbReference>
<evidence type="ECO:0000256" key="5">
    <source>
        <dbReference type="ARBA" id="ARBA00023136"/>
    </source>
</evidence>
<dbReference type="SUPFAM" id="SSF82866">
    <property type="entry name" value="Multidrug efflux transporter AcrB transmembrane domain"/>
    <property type="match status" value="2"/>
</dbReference>
<dbReference type="RefSeq" id="WP_276238978.1">
    <property type="nucleotide sequence ID" value="NZ_CP119989.1"/>
</dbReference>
<evidence type="ECO:0000256" key="2">
    <source>
        <dbReference type="ARBA" id="ARBA00022475"/>
    </source>
</evidence>
<feature type="domain" description="SSD" evidence="8">
    <location>
        <begin position="268"/>
        <end position="391"/>
    </location>
</feature>
<feature type="transmembrane region" description="Helical" evidence="7">
    <location>
        <begin position="433"/>
        <end position="452"/>
    </location>
</feature>
<feature type="transmembrane region" description="Helical" evidence="7">
    <location>
        <begin position="21"/>
        <end position="39"/>
    </location>
</feature>
<comment type="subcellular location">
    <subcellularLocation>
        <location evidence="1">Cell membrane</location>
        <topology evidence="1">Multi-pass membrane protein</topology>
    </subcellularLocation>
</comment>
<keyword evidence="5 7" id="KW-0472">Membrane</keyword>
<dbReference type="InterPro" id="IPR050545">
    <property type="entry name" value="Mycobact_MmpL"/>
</dbReference>
<dbReference type="PROSITE" id="PS50156">
    <property type="entry name" value="SSD"/>
    <property type="match status" value="2"/>
</dbReference>
<comment type="caution">
    <text evidence="9">The sequence shown here is derived from an EMBL/GenBank/DDBJ whole genome shotgun (WGS) entry which is preliminary data.</text>
</comment>
<feature type="transmembrane region" description="Helical" evidence="7">
    <location>
        <begin position="294"/>
        <end position="313"/>
    </location>
</feature>
<feature type="transmembrane region" description="Helical" evidence="7">
    <location>
        <begin position="760"/>
        <end position="783"/>
    </location>
</feature>
<dbReference type="InterPro" id="IPR000731">
    <property type="entry name" value="SSD"/>
</dbReference>
<dbReference type="Gene3D" id="1.20.1640.10">
    <property type="entry name" value="Multidrug efflux transporter AcrB transmembrane domain"/>
    <property type="match status" value="2"/>
</dbReference>
<evidence type="ECO:0000256" key="3">
    <source>
        <dbReference type="ARBA" id="ARBA00022692"/>
    </source>
</evidence>